<dbReference type="Pfam" id="PF05712">
    <property type="entry name" value="MRG"/>
    <property type="match status" value="1"/>
</dbReference>
<comment type="similarity">
    <text evidence="2">Belongs to the MRG family.</text>
</comment>
<comment type="subcellular location">
    <subcellularLocation>
        <location evidence="1">Nucleus</location>
    </subcellularLocation>
</comment>
<evidence type="ECO:0000256" key="6">
    <source>
        <dbReference type="ARBA" id="ARBA00023163"/>
    </source>
</evidence>
<evidence type="ECO:0000256" key="7">
    <source>
        <dbReference type="ARBA" id="ARBA00023242"/>
    </source>
</evidence>
<dbReference type="SUPFAM" id="SSF54160">
    <property type="entry name" value="Chromo domain-like"/>
    <property type="match status" value="1"/>
</dbReference>
<dbReference type="PROSITE" id="PS51640">
    <property type="entry name" value="MRG"/>
    <property type="match status" value="1"/>
</dbReference>
<feature type="domain" description="Chromo" evidence="9">
    <location>
        <begin position="19"/>
        <end position="72"/>
    </location>
</feature>
<evidence type="ECO:0000256" key="1">
    <source>
        <dbReference type="ARBA" id="ARBA00004123"/>
    </source>
</evidence>
<gene>
    <name evidence="10" type="ORF">CYLTODRAFT_376982</name>
</gene>
<evidence type="ECO:0000256" key="2">
    <source>
        <dbReference type="ARBA" id="ARBA00009093"/>
    </source>
</evidence>
<dbReference type="Pfam" id="PF22732">
    <property type="entry name" value="MSL3_chromo-like"/>
    <property type="match status" value="1"/>
</dbReference>
<evidence type="ECO:0000313" key="11">
    <source>
        <dbReference type="Proteomes" id="UP000054007"/>
    </source>
</evidence>
<keyword evidence="6" id="KW-0804">Transcription</keyword>
<dbReference type="GO" id="GO:0035267">
    <property type="term" value="C:NuA4 histone acetyltransferase complex"/>
    <property type="evidence" value="ECO:0007669"/>
    <property type="project" value="TreeGrafter"/>
</dbReference>
<dbReference type="Gene3D" id="2.30.30.140">
    <property type="match status" value="1"/>
</dbReference>
<dbReference type="InterPro" id="IPR000953">
    <property type="entry name" value="Chromo/chromo_shadow_dom"/>
</dbReference>
<organism evidence="10 11">
    <name type="scientific">Cylindrobasidium torrendii FP15055 ss-10</name>
    <dbReference type="NCBI Taxonomy" id="1314674"/>
    <lineage>
        <taxon>Eukaryota</taxon>
        <taxon>Fungi</taxon>
        <taxon>Dikarya</taxon>
        <taxon>Basidiomycota</taxon>
        <taxon>Agaricomycotina</taxon>
        <taxon>Agaricomycetes</taxon>
        <taxon>Agaricomycetidae</taxon>
        <taxon>Agaricales</taxon>
        <taxon>Marasmiineae</taxon>
        <taxon>Physalacriaceae</taxon>
        <taxon>Cylindrobasidium</taxon>
    </lineage>
</organism>
<feature type="region of interest" description="Disordered" evidence="8">
    <location>
        <begin position="63"/>
        <end position="122"/>
    </location>
</feature>
<evidence type="ECO:0000259" key="9">
    <source>
        <dbReference type="SMART" id="SM00298"/>
    </source>
</evidence>
<dbReference type="EMBL" id="KN880540">
    <property type="protein sequence ID" value="KIY66911.1"/>
    <property type="molecule type" value="Genomic_DNA"/>
</dbReference>
<reference evidence="10 11" key="1">
    <citation type="journal article" date="2015" name="Fungal Genet. Biol.">
        <title>Evolution of novel wood decay mechanisms in Agaricales revealed by the genome sequences of Fistulina hepatica and Cylindrobasidium torrendii.</title>
        <authorList>
            <person name="Floudas D."/>
            <person name="Held B.W."/>
            <person name="Riley R."/>
            <person name="Nagy L.G."/>
            <person name="Koehler G."/>
            <person name="Ransdell A.S."/>
            <person name="Younus H."/>
            <person name="Chow J."/>
            <person name="Chiniquy J."/>
            <person name="Lipzen A."/>
            <person name="Tritt A."/>
            <person name="Sun H."/>
            <person name="Haridas S."/>
            <person name="LaButti K."/>
            <person name="Ohm R.A."/>
            <person name="Kues U."/>
            <person name="Blanchette R.A."/>
            <person name="Grigoriev I.V."/>
            <person name="Minto R.E."/>
            <person name="Hibbett D.S."/>
        </authorList>
    </citation>
    <scope>NUCLEOTIDE SEQUENCE [LARGE SCALE GENOMIC DNA]</scope>
    <source>
        <strain evidence="10 11">FP15055 ss-10</strain>
    </source>
</reference>
<dbReference type="GO" id="GO:0032221">
    <property type="term" value="C:Rpd3S complex"/>
    <property type="evidence" value="ECO:0007669"/>
    <property type="project" value="TreeGrafter"/>
</dbReference>
<evidence type="ECO:0000256" key="3">
    <source>
        <dbReference type="ARBA" id="ARBA00018505"/>
    </source>
</evidence>
<dbReference type="SMART" id="SM00298">
    <property type="entry name" value="CHROMO"/>
    <property type="match status" value="1"/>
</dbReference>
<accession>A0A0D7BBN3</accession>
<evidence type="ECO:0000256" key="4">
    <source>
        <dbReference type="ARBA" id="ARBA00022853"/>
    </source>
</evidence>
<dbReference type="InterPro" id="IPR038217">
    <property type="entry name" value="MRG_C_sf"/>
</dbReference>
<dbReference type="PANTHER" id="PTHR10880">
    <property type="entry name" value="MORTALITY FACTOR 4-LIKE PROTEIN"/>
    <property type="match status" value="1"/>
</dbReference>
<keyword evidence="5" id="KW-0805">Transcription regulation</keyword>
<keyword evidence="4" id="KW-0156">Chromatin regulator</keyword>
<keyword evidence="11" id="KW-1185">Reference proteome</keyword>
<dbReference type="Gene3D" id="1.10.274.30">
    <property type="entry name" value="MRG domain"/>
    <property type="match status" value="1"/>
</dbReference>
<protein>
    <recommendedName>
        <fullName evidence="3">Chromatin modification-related protein EAF3</fullName>
    </recommendedName>
</protein>
<dbReference type="PANTHER" id="PTHR10880:SF15">
    <property type="entry name" value="MSL COMPLEX SUBUNIT 3"/>
    <property type="match status" value="1"/>
</dbReference>
<dbReference type="PIRSF" id="PIRSF038133">
    <property type="entry name" value="HAT_Nua4_EAF3/MRG15"/>
    <property type="match status" value="1"/>
</dbReference>
<keyword evidence="7" id="KW-0539">Nucleus</keyword>
<dbReference type="InterPro" id="IPR053820">
    <property type="entry name" value="MSL3_chromo-like"/>
</dbReference>
<dbReference type="OrthoDB" id="124855at2759"/>
<dbReference type="AlphaFoldDB" id="A0A0D7BBN3"/>
<dbReference type="InterPro" id="IPR016197">
    <property type="entry name" value="Chromo-like_dom_sf"/>
</dbReference>
<dbReference type="InterPro" id="IPR008676">
    <property type="entry name" value="MRG"/>
</dbReference>
<dbReference type="GO" id="GO:0006338">
    <property type="term" value="P:chromatin remodeling"/>
    <property type="evidence" value="ECO:0007669"/>
    <property type="project" value="UniProtKB-ARBA"/>
</dbReference>
<sequence>MSIIHETNDRVFCFHGPLLYEARIKDSRLTDGNQEYKVHYHGWKDTWDEWVPEDRVKARNEENAALKTKLEQDATLDKKEGGKEKAKGANASTAKGATTKNVQRGTKRGHEDDSNNSRAPAMKLTVPEPLKAQLVDDWESVTKELSVVKIPRKPNVQTILEDFEKYAVENKPESLREPELLTHTVVNGIQVYFDRCLGSQLLYKFERIQYSEVRHNYITGQHVDSAAIPEMSGLYGAEHLLRLLVTLPQLVAQAGLDHESTMLLQDYVKELLLWMSEHRKELFLEEYEQRSAQYQNVSRA</sequence>
<dbReference type="InterPro" id="IPR026541">
    <property type="entry name" value="MRG_dom"/>
</dbReference>
<evidence type="ECO:0000256" key="5">
    <source>
        <dbReference type="ARBA" id="ARBA00023015"/>
    </source>
</evidence>
<dbReference type="STRING" id="1314674.A0A0D7BBN3"/>
<feature type="compositionally biased region" description="Polar residues" evidence="8">
    <location>
        <begin position="90"/>
        <end position="104"/>
    </location>
</feature>
<feature type="compositionally biased region" description="Basic and acidic residues" evidence="8">
    <location>
        <begin position="63"/>
        <end position="87"/>
    </location>
</feature>
<evidence type="ECO:0000256" key="8">
    <source>
        <dbReference type="SAM" id="MobiDB-lite"/>
    </source>
</evidence>
<name>A0A0D7BBN3_9AGAR</name>
<dbReference type="GO" id="GO:0006355">
    <property type="term" value="P:regulation of DNA-templated transcription"/>
    <property type="evidence" value="ECO:0007669"/>
    <property type="project" value="InterPro"/>
</dbReference>
<dbReference type="Proteomes" id="UP000054007">
    <property type="component" value="Unassembled WGS sequence"/>
</dbReference>
<evidence type="ECO:0000313" key="10">
    <source>
        <dbReference type="EMBL" id="KIY66911.1"/>
    </source>
</evidence>
<proteinExistence type="inferred from homology"/>